<gene>
    <name evidence="1" type="ORF">C456_06802</name>
</gene>
<name>M0GUZ7_HALL2</name>
<organism evidence="1 2">
    <name type="scientific">Haloferax lucentense (strain DSM 14919 / JCM 9276 / NCIMB 13854 / Aa 2.2)</name>
    <name type="common">Haloferax alicantei</name>
    <dbReference type="NCBI Taxonomy" id="1230452"/>
    <lineage>
        <taxon>Archaea</taxon>
        <taxon>Methanobacteriati</taxon>
        <taxon>Methanobacteriota</taxon>
        <taxon>Stenosarchaea group</taxon>
        <taxon>Halobacteria</taxon>
        <taxon>Halobacteriales</taxon>
        <taxon>Haloferacaceae</taxon>
        <taxon>Haloferax</taxon>
    </lineage>
</organism>
<comment type="caution">
    <text evidence="1">The sequence shown here is derived from an EMBL/GenBank/DDBJ whole genome shotgun (WGS) entry which is preliminary data.</text>
</comment>
<reference evidence="1 2" key="1">
    <citation type="journal article" date="2014" name="PLoS Genet.">
        <title>Phylogenetically driven sequencing of extremely halophilic archaea reveals strategies for static and dynamic osmo-response.</title>
        <authorList>
            <person name="Becker E.A."/>
            <person name="Seitzer P.M."/>
            <person name="Tritt A."/>
            <person name="Larsen D."/>
            <person name="Krusor M."/>
            <person name="Yao A.I."/>
            <person name="Wu D."/>
            <person name="Madern D."/>
            <person name="Eisen J.A."/>
            <person name="Darling A.E."/>
            <person name="Facciotti M.T."/>
        </authorList>
    </citation>
    <scope>NUCLEOTIDE SEQUENCE [LARGE SCALE GENOMIC DNA]</scope>
    <source>
        <strain evidence="2">DSM 14919 / CCM 7023 / CIP 107410 / JCM 9276 / NCIMB 13854 / Aa 2.2</strain>
    </source>
</reference>
<sequence length="68" mass="7593">MVKDISKLVEITFVEFDTTISTVSDIGLAPKIGVDLTCDWVVIADSREAEEVFFGNRCPPLVFRDHCC</sequence>
<dbReference type="Proteomes" id="UP000011535">
    <property type="component" value="Unassembled WGS sequence"/>
</dbReference>
<dbReference type="EMBL" id="AOLH01000010">
    <property type="protein sequence ID" value="ELZ75357.1"/>
    <property type="molecule type" value="Genomic_DNA"/>
</dbReference>
<evidence type="ECO:0000313" key="2">
    <source>
        <dbReference type="Proteomes" id="UP000011535"/>
    </source>
</evidence>
<protein>
    <submittedName>
        <fullName evidence="1">Uncharacterized protein</fullName>
    </submittedName>
</protein>
<accession>M0GUZ7</accession>
<dbReference type="AlphaFoldDB" id="M0GUZ7"/>
<proteinExistence type="predicted"/>
<evidence type="ECO:0000313" key="1">
    <source>
        <dbReference type="EMBL" id="ELZ75357.1"/>
    </source>
</evidence>